<protein>
    <submittedName>
        <fullName evidence="2">Uncharacterized protein</fullName>
    </submittedName>
</protein>
<dbReference type="Proteomes" id="UP001050691">
    <property type="component" value="Unassembled WGS sequence"/>
</dbReference>
<reference evidence="2" key="1">
    <citation type="submission" date="2021-10" db="EMBL/GenBank/DDBJ databases">
        <title>De novo Genome Assembly of Clathrus columnatus (Basidiomycota, Fungi) Using Illumina and Nanopore Sequence Data.</title>
        <authorList>
            <person name="Ogiso-Tanaka E."/>
            <person name="Itagaki H."/>
            <person name="Hosoya T."/>
            <person name="Hosaka K."/>
        </authorList>
    </citation>
    <scope>NUCLEOTIDE SEQUENCE</scope>
    <source>
        <strain evidence="2">MO-923</strain>
    </source>
</reference>
<dbReference type="Gene3D" id="1.20.1280.140">
    <property type="match status" value="1"/>
</dbReference>
<feature type="signal peptide" evidence="1">
    <location>
        <begin position="1"/>
        <end position="27"/>
    </location>
</feature>
<name>A0AAV5AMB0_9AGAM</name>
<evidence type="ECO:0000313" key="2">
    <source>
        <dbReference type="EMBL" id="GJJ14917.1"/>
    </source>
</evidence>
<gene>
    <name evidence="2" type="ORF">Clacol_009187</name>
</gene>
<feature type="chain" id="PRO_5043719362" evidence="1">
    <location>
        <begin position="28"/>
        <end position="163"/>
    </location>
</feature>
<evidence type="ECO:0000313" key="3">
    <source>
        <dbReference type="Proteomes" id="UP001050691"/>
    </source>
</evidence>
<dbReference type="EMBL" id="BPWL01000010">
    <property type="protein sequence ID" value="GJJ14917.1"/>
    <property type="molecule type" value="Genomic_DNA"/>
</dbReference>
<proteinExistence type="predicted"/>
<dbReference type="AlphaFoldDB" id="A0AAV5AMB0"/>
<keyword evidence="3" id="KW-1185">Reference proteome</keyword>
<evidence type="ECO:0000256" key="1">
    <source>
        <dbReference type="SAM" id="SignalP"/>
    </source>
</evidence>
<sequence>MIRNTSLVLLAISLVAFSSPLLPRTAAEIENDIGKLITDTTIMDVSVNNLSTAGVLGTEDTTQLDGMDGAVILSLIEDLEPIILKTLDGLINNEPLIEAFDTDVKGLTEFIQDELADWSTAMEQFEGAFIDIAPANLKPTASAIASTIGAAFSIASASFATAT</sequence>
<keyword evidence="1" id="KW-0732">Signal</keyword>
<accession>A0AAV5AMB0</accession>
<comment type="caution">
    <text evidence="2">The sequence shown here is derived from an EMBL/GenBank/DDBJ whole genome shotgun (WGS) entry which is preliminary data.</text>
</comment>
<organism evidence="2 3">
    <name type="scientific">Clathrus columnatus</name>
    <dbReference type="NCBI Taxonomy" id="1419009"/>
    <lineage>
        <taxon>Eukaryota</taxon>
        <taxon>Fungi</taxon>
        <taxon>Dikarya</taxon>
        <taxon>Basidiomycota</taxon>
        <taxon>Agaricomycotina</taxon>
        <taxon>Agaricomycetes</taxon>
        <taxon>Phallomycetidae</taxon>
        <taxon>Phallales</taxon>
        <taxon>Clathraceae</taxon>
        <taxon>Clathrus</taxon>
    </lineage>
</organism>